<evidence type="ECO:0000313" key="1">
    <source>
        <dbReference type="EMBL" id="MET4583884.1"/>
    </source>
</evidence>
<sequence>MTRTTMNWRHVANGAGLVVILVIAGFVAHSTPSIADKQAPIAVRGELGEPVAGRNILATVDAVRVARSVEASNGWAGGTAGVWVVVDASVEARVDGLDPTLGYARLRVGETTFSASTRPGDGSIAERGMTVGIAWTGPLMFELPLDVVSSPAAANAELQLALDPDPRVDSLLVIPVDLRALDVDEVVETDRPVWGAR</sequence>
<evidence type="ECO:0000313" key="2">
    <source>
        <dbReference type="Proteomes" id="UP001549257"/>
    </source>
</evidence>
<keyword evidence="2" id="KW-1185">Reference proteome</keyword>
<dbReference type="EMBL" id="JBEPSJ010000005">
    <property type="protein sequence ID" value="MET4583884.1"/>
    <property type="molecule type" value="Genomic_DNA"/>
</dbReference>
<reference evidence="1 2" key="1">
    <citation type="submission" date="2024-06" db="EMBL/GenBank/DDBJ databases">
        <title>Sorghum-associated microbial communities from plants grown in Nebraska, USA.</title>
        <authorList>
            <person name="Schachtman D."/>
        </authorList>
    </citation>
    <scope>NUCLEOTIDE SEQUENCE [LARGE SCALE GENOMIC DNA]</scope>
    <source>
        <strain evidence="1 2">2857</strain>
    </source>
</reference>
<accession>A0ABV2QS40</accession>
<proteinExistence type="predicted"/>
<comment type="caution">
    <text evidence="1">The sequence shown here is derived from an EMBL/GenBank/DDBJ whole genome shotgun (WGS) entry which is preliminary data.</text>
</comment>
<name>A0ABV2QS40_9MICO</name>
<dbReference type="Proteomes" id="UP001549257">
    <property type="component" value="Unassembled WGS sequence"/>
</dbReference>
<gene>
    <name evidence="1" type="ORF">ABIE21_003415</name>
</gene>
<dbReference type="RefSeq" id="WP_354026050.1">
    <property type="nucleotide sequence ID" value="NZ_JBEPSJ010000005.1"/>
</dbReference>
<protein>
    <recommendedName>
        <fullName evidence="3">DUF4352 domain-containing protein</fullName>
    </recommendedName>
</protein>
<organism evidence="1 2">
    <name type="scientific">Conyzicola nivalis</name>
    <dbReference type="NCBI Taxonomy" id="1477021"/>
    <lineage>
        <taxon>Bacteria</taxon>
        <taxon>Bacillati</taxon>
        <taxon>Actinomycetota</taxon>
        <taxon>Actinomycetes</taxon>
        <taxon>Micrococcales</taxon>
        <taxon>Microbacteriaceae</taxon>
        <taxon>Conyzicola</taxon>
    </lineage>
</organism>
<evidence type="ECO:0008006" key="3">
    <source>
        <dbReference type="Google" id="ProtNLM"/>
    </source>
</evidence>